<dbReference type="RefSeq" id="WP_289830867.1">
    <property type="nucleotide sequence ID" value="NZ_JAUEDK010000028.1"/>
</dbReference>
<dbReference type="NCBIfam" id="NF008033">
    <property type="entry name" value="PRK10765.1"/>
    <property type="match status" value="1"/>
</dbReference>
<dbReference type="InterPro" id="IPR000415">
    <property type="entry name" value="Nitroreductase-like"/>
</dbReference>
<dbReference type="InterPro" id="IPR016446">
    <property type="entry name" value="Flavin_OxRdtase_Frp"/>
</dbReference>
<dbReference type="PIRSF" id="PIRSF005426">
    <property type="entry name" value="Frp"/>
    <property type="match status" value="1"/>
</dbReference>
<dbReference type="Pfam" id="PF00881">
    <property type="entry name" value="Nitroreductase"/>
    <property type="match status" value="1"/>
</dbReference>
<dbReference type="PANTHER" id="PTHR43425:SF2">
    <property type="entry name" value="OXYGEN-INSENSITIVE NADPH NITROREDUCTASE"/>
    <property type="match status" value="1"/>
</dbReference>
<keyword evidence="5" id="KW-0521">NADP</keyword>
<comment type="caution">
    <text evidence="7">The sequence shown here is derived from an EMBL/GenBank/DDBJ whole genome shotgun (WGS) entry which is preliminary data.</text>
</comment>
<name>A0ABT7XQX7_9NEIS</name>
<keyword evidence="3 5" id="KW-0288">FMN</keyword>
<keyword evidence="4 5" id="KW-0560">Oxidoreductase</keyword>
<evidence type="ECO:0000256" key="3">
    <source>
        <dbReference type="ARBA" id="ARBA00022643"/>
    </source>
</evidence>
<evidence type="ECO:0000256" key="5">
    <source>
        <dbReference type="PIRNR" id="PIRNR005426"/>
    </source>
</evidence>
<dbReference type="EMBL" id="JAUEDK010000028">
    <property type="protein sequence ID" value="MDN0076201.1"/>
    <property type="molecule type" value="Genomic_DNA"/>
</dbReference>
<keyword evidence="8" id="KW-1185">Reference proteome</keyword>
<organism evidence="7 8">
    <name type="scientific">Crenobacter oryzisoli</name>
    <dbReference type="NCBI Taxonomy" id="3056844"/>
    <lineage>
        <taxon>Bacteria</taxon>
        <taxon>Pseudomonadati</taxon>
        <taxon>Pseudomonadota</taxon>
        <taxon>Betaproteobacteria</taxon>
        <taxon>Neisseriales</taxon>
        <taxon>Neisseriaceae</taxon>
        <taxon>Crenobacter</taxon>
    </lineage>
</organism>
<dbReference type="CDD" id="cd02146">
    <property type="entry name" value="NfsA-like"/>
    <property type="match status" value="1"/>
</dbReference>
<feature type="domain" description="Nitroreductase" evidence="6">
    <location>
        <begin position="9"/>
        <end position="163"/>
    </location>
</feature>
<evidence type="ECO:0000256" key="2">
    <source>
        <dbReference type="ARBA" id="ARBA00022630"/>
    </source>
</evidence>
<proteinExistence type="inferred from homology"/>
<dbReference type="PANTHER" id="PTHR43425">
    <property type="entry name" value="OXYGEN-INSENSITIVE NADPH NITROREDUCTASE"/>
    <property type="match status" value="1"/>
</dbReference>
<gene>
    <name evidence="7" type="primary">nfsA</name>
    <name evidence="7" type="ORF">QU481_15045</name>
</gene>
<reference evidence="7" key="1">
    <citation type="submission" date="2023-06" db="EMBL/GenBank/DDBJ databases">
        <authorList>
            <person name="Zhang S."/>
        </authorList>
    </citation>
    <scope>NUCLEOTIDE SEQUENCE</scope>
    <source>
        <strain evidence="7">SG2303</strain>
    </source>
</reference>
<protein>
    <submittedName>
        <fullName evidence="7">Oxygen-insensitive NADPH nitroreductase</fullName>
    </submittedName>
</protein>
<evidence type="ECO:0000313" key="8">
    <source>
        <dbReference type="Proteomes" id="UP001168540"/>
    </source>
</evidence>
<evidence type="ECO:0000313" key="7">
    <source>
        <dbReference type="EMBL" id="MDN0076201.1"/>
    </source>
</evidence>
<evidence type="ECO:0000256" key="1">
    <source>
        <dbReference type="ARBA" id="ARBA00008366"/>
    </source>
</evidence>
<dbReference type="Gene3D" id="3.40.109.10">
    <property type="entry name" value="NADH Oxidase"/>
    <property type="match status" value="1"/>
</dbReference>
<dbReference type="Proteomes" id="UP001168540">
    <property type="component" value="Unassembled WGS sequence"/>
</dbReference>
<evidence type="ECO:0000256" key="4">
    <source>
        <dbReference type="ARBA" id="ARBA00023002"/>
    </source>
</evidence>
<accession>A0ABT7XQX7</accession>
<dbReference type="InterPro" id="IPR029479">
    <property type="entry name" value="Nitroreductase"/>
</dbReference>
<comment type="similarity">
    <text evidence="1 5">Belongs to the flavin oxidoreductase frp family.</text>
</comment>
<keyword evidence="2 5" id="KW-0285">Flavoprotein</keyword>
<sequence length="245" mass="26913">MNPVIQLLKSHRSIRKFTDQPISDELINEIVACGQAAATSSNIQATTVIRVRDPEQREKIATLAGGQAYVASAGAFLVYCADLHRPQLACEIQGGQFSEGMTEHFIIATVDAALAAQNSVIAAESLGLGICYIGGIRNHPQEISELLGLPKHVYPIFGLCLGYPAQDPEIKPRLPLSVVLKEERYQSQDDLEGITAYDEQMRAYYRSRTGGTKDSCWSVEMKALVGKESRPHMRGFLAQRGFSMK</sequence>
<evidence type="ECO:0000259" key="6">
    <source>
        <dbReference type="Pfam" id="PF00881"/>
    </source>
</evidence>
<dbReference type="SUPFAM" id="SSF55469">
    <property type="entry name" value="FMN-dependent nitroreductase-like"/>
    <property type="match status" value="1"/>
</dbReference>